<dbReference type="EMBL" id="LK056653">
    <property type="protein sequence ID" value="CDR87388.1"/>
    <property type="molecule type" value="Genomic_DNA"/>
</dbReference>
<gene>
    <name evidence="2" type="ORF">SPSC_00514</name>
</gene>
<name>A0A140KMQ7_9BASI</name>
<feature type="compositionally biased region" description="Low complexity" evidence="1">
    <location>
        <begin position="122"/>
        <end position="137"/>
    </location>
</feature>
<dbReference type="OrthoDB" id="2553942at2759"/>
<accession>A0A140KMQ7</accession>
<sequence>MSAMESGPADLAAKAEMPESDPAGQCSRKGGLRRRKGTRELFRIYVKLMLGCLWHEESFTHHFDSSKRFHEALRVWCRMTGGWDKVDKAIRDKYPPGFSEIVDMMKQGFPTIFQFCKDSAVPKPSVPSSSKPAAPKPSTKRRARHFDVAGATRAFYEVVTEARCPSTTQPKVIEKVFDGPVKIWWEGTGSYVIESVLAPYPRWFLDKLAMSKRHPVSGGNSMPGDVQKETRKRFQVAKAPRMRETSLEFRMRFCLFANPWYEVAGGGEFNDKAIRDQYPTRFADKMTQISREIHATRATALDSSRRFLFTY</sequence>
<feature type="region of interest" description="Disordered" evidence="1">
    <location>
        <begin position="215"/>
        <end position="237"/>
    </location>
</feature>
<feature type="region of interest" description="Disordered" evidence="1">
    <location>
        <begin position="122"/>
        <end position="143"/>
    </location>
</feature>
<reference evidence="2" key="1">
    <citation type="submission" date="2014-06" db="EMBL/GenBank/DDBJ databases">
        <authorList>
            <person name="Ju J."/>
            <person name="Zhang J."/>
        </authorList>
    </citation>
    <scope>NUCLEOTIDE SEQUENCE</scope>
    <source>
        <strain evidence="2">SscI8</strain>
    </source>
</reference>
<protein>
    <submittedName>
        <fullName evidence="2">Uncharacterized protein</fullName>
    </submittedName>
</protein>
<proteinExistence type="predicted"/>
<feature type="region of interest" description="Disordered" evidence="1">
    <location>
        <begin position="1"/>
        <end position="32"/>
    </location>
</feature>
<dbReference type="AlphaFoldDB" id="A0A140KMQ7"/>
<evidence type="ECO:0000313" key="2">
    <source>
        <dbReference type="EMBL" id="CDR87388.1"/>
    </source>
</evidence>
<organism evidence="2">
    <name type="scientific">Sporisorium scitamineum</name>
    <dbReference type="NCBI Taxonomy" id="49012"/>
    <lineage>
        <taxon>Eukaryota</taxon>
        <taxon>Fungi</taxon>
        <taxon>Dikarya</taxon>
        <taxon>Basidiomycota</taxon>
        <taxon>Ustilaginomycotina</taxon>
        <taxon>Ustilaginomycetes</taxon>
        <taxon>Ustilaginales</taxon>
        <taxon>Ustilaginaceae</taxon>
        <taxon>Sporisorium</taxon>
    </lineage>
</organism>
<evidence type="ECO:0000256" key="1">
    <source>
        <dbReference type="SAM" id="MobiDB-lite"/>
    </source>
</evidence>